<dbReference type="EMBL" id="CAJNNW010021084">
    <property type="protein sequence ID" value="CAE8667460.1"/>
    <property type="molecule type" value="Genomic_DNA"/>
</dbReference>
<evidence type="ECO:0000313" key="4">
    <source>
        <dbReference type="Proteomes" id="UP000626109"/>
    </source>
</evidence>
<dbReference type="EMBL" id="CAJNNW010030417">
    <property type="protein sequence ID" value="CAE8703403.1"/>
    <property type="molecule type" value="Genomic_DNA"/>
</dbReference>
<evidence type="ECO:0000256" key="1">
    <source>
        <dbReference type="SAM" id="SignalP"/>
    </source>
</evidence>
<gene>
    <name evidence="2" type="ORF">PGLA2088_LOCUS16576</name>
    <name evidence="3" type="ORF">PGLA2088_LOCUS32815</name>
</gene>
<organism evidence="3 4">
    <name type="scientific">Polarella glacialis</name>
    <name type="common">Dinoflagellate</name>
    <dbReference type="NCBI Taxonomy" id="89957"/>
    <lineage>
        <taxon>Eukaryota</taxon>
        <taxon>Sar</taxon>
        <taxon>Alveolata</taxon>
        <taxon>Dinophyceae</taxon>
        <taxon>Suessiales</taxon>
        <taxon>Suessiaceae</taxon>
        <taxon>Polarella</taxon>
    </lineage>
</organism>
<feature type="chain" id="PRO_5036222230" evidence="1">
    <location>
        <begin position="19"/>
        <end position="967"/>
    </location>
</feature>
<dbReference type="Proteomes" id="UP000626109">
    <property type="component" value="Unassembled WGS sequence"/>
</dbReference>
<accession>A0A813KHK6</accession>
<dbReference type="AlphaFoldDB" id="A0A813KHK6"/>
<reference evidence="3" key="1">
    <citation type="submission" date="2021-02" db="EMBL/GenBank/DDBJ databases">
        <authorList>
            <person name="Dougan E. K."/>
            <person name="Rhodes N."/>
            <person name="Thang M."/>
            <person name="Chan C."/>
        </authorList>
    </citation>
    <scope>NUCLEOTIDE SEQUENCE</scope>
</reference>
<sequence>MLKAAALAFVLLRRRARAVEVAASSEENEPWTALSGLWTDRWVVKEGGGEPEVAIVAPPAFSCPESAGFSPHWGAFRDGLGLLRFSHEALGRDPDNETAAHDLALMLLKLPDIAGELWRLWADQVTSGKVMNDVYKAVFSCSHKPSNSFCNAFEDLGSGFENRRSCTFWEQDICSADVMKQALYSFQEKGFCFYGFFDAMIWLRDYGRFSRLAADDKVYRTASDPELSDYLLDLEASILGDEFELVAWGISGWSSGVDDAFNRGLSVLEPTKVPRAFQLAREAYVRYWDYTLHSGDPEGPMSSRAAVPSPVLVVAVFGYHISLSLELAASAAMALRGEIAFCFGGQYYPSSSVQRLEPYGSLCTGPSQHIADIYKTFMDDFLDKPREWEETSVALLEELTLVFKEVIAVGTGEAAEYPWDAVICSAPAPLCWPLAILGNTGTAPTPVLLQLDDGLDMVPEAFASGLVGSLRHILMQPPGVGVFTGFTASPVIAGLVEQVTGVPLEVVPHRCEAARAHPYDPQKAPSSKRLLVLRTDNWLASLQGIGFLMMLKHLEVWNEGFFRNHFEPNVMWDKQEWVVGHAMSGWWQQATKEFKAALFMPDDIMKMIFYETYARGMPIFAPSRGHLAQTAQRFAYYHFDPRLRIVTDHWASTEAVPYEPFRSHDGVHGAGRSLYAPVGSCTSSSQLSTNFGCDCLFDGMEEDPSVSPRGAWLVEGDGVGDWVRFEFQEAVTINSVELVHVSRPGLRGRCGKTPRSTGHGAEDKLEAEDLAAQELCSGPSGTTACLPGFERLRLDFEGPEAAFDEGTPHVELKFTRQSTTFVPEPGSADSFENAIWEPYQNRELAKPVRVTAIRVTILESFQGFQGTTNGLHELRFRLFQRKKEGFGFRTAPQGAMGLDQARYWMGLTDVLNYPHVIHFDSLPALLIGFVNLDAAEVHKKMLKFHDELRAKNERFFRRALHELLLKK</sequence>
<evidence type="ECO:0000313" key="3">
    <source>
        <dbReference type="EMBL" id="CAE8703403.1"/>
    </source>
</evidence>
<proteinExistence type="predicted"/>
<protein>
    <submittedName>
        <fullName evidence="3">Uncharacterized protein</fullName>
    </submittedName>
</protein>
<feature type="signal peptide" evidence="1">
    <location>
        <begin position="1"/>
        <end position="18"/>
    </location>
</feature>
<evidence type="ECO:0000313" key="2">
    <source>
        <dbReference type="EMBL" id="CAE8667460.1"/>
    </source>
</evidence>
<keyword evidence="1" id="KW-0732">Signal</keyword>
<comment type="caution">
    <text evidence="3">The sequence shown here is derived from an EMBL/GenBank/DDBJ whole genome shotgun (WGS) entry which is preliminary data.</text>
</comment>
<name>A0A813KHK6_POLGL</name>